<comment type="caution">
    <text evidence="5">The sequence shown here is derived from an EMBL/GenBank/DDBJ whole genome shotgun (WGS) entry which is preliminary data.</text>
</comment>
<dbReference type="InterPro" id="IPR036770">
    <property type="entry name" value="Ankyrin_rpt-contain_sf"/>
</dbReference>
<keyword evidence="3" id="KW-0407">Ion channel</keyword>
<dbReference type="GO" id="GO:0007338">
    <property type="term" value="P:single fertilization"/>
    <property type="evidence" value="ECO:0007669"/>
    <property type="project" value="TreeGrafter"/>
</dbReference>
<evidence type="ECO:0000256" key="3">
    <source>
        <dbReference type="ARBA" id="ARBA00023303"/>
    </source>
</evidence>
<accession>A0A3R7QNK9</accession>
<keyword evidence="6" id="KW-1185">Reference proteome</keyword>
<reference evidence="5 6" key="1">
    <citation type="submission" date="2018-04" db="EMBL/GenBank/DDBJ databases">
        <authorList>
            <person name="Zhang X."/>
            <person name="Yuan J."/>
            <person name="Li F."/>
            <person name="Xiang J."/>
        </authorList>
    </citation>
    <scope>NUCLEOTIDE SEQUENCE [LARGE SCALE GENOMIC DNA]</scope>
    <source>
        <tissue evidence="5">Muscle</tissue>
    </source>
</reference>
<proteinExistence type="predicted"/>
<dbReference type="GO" id="GO:0051480">
    <property type="term" value="P:regulation of cytosolic calcium ion concentration"/>
    <property type="evidence" value="ECO:0007669"/>
    <property type="project" value="TreeGrafter"/>
</dbReference>
<evidence type="ECO:0000256" key="1">
    <source>
        <dbReference type="ARBA" id="ARBA00022448"/>
    </source>
</evidence>
<dbReference type="GO" id="GO:0034703">
    <property type="term" value="C:cation channel complex"/>
    <property type="evidence" value="ECO:0007669"/>
    <property type="project" value="TreeGrafter"/>
</dbReference>
<feature type="region of interest" description="Disordered" evidence="4">
    <location>
        <begin position="49"/>
        <end position="73"/>
    </location>
</feature>
<evidence type="ECO:0000256" key="2">
    <source>
        <dbReference type="ARBA" id="ARBA00023065"/>
    </source>
</evidence>
<feature type="region of interest" description="Disordered" evidence="4">
    <location>
        <begin position="234"/>
        <end position="254"/>
    </location>
</feature>
<dbReference type="Proteomes" id="UP000283509">
    <property type="component" value="Unassembled WGS sequence"/>
</dbReference>
<dbReference type="AlphaFoldDB" id="A0A3R7QNK9"/>
<dbReference type="GO" id="GO:0015279">
    <property type="term" value="F:store-operated calcium channel activity"/>
    <property type="evidence" value="ECO:0007669"/>
    <property type="project" value="TreeGrafter"/>
</dbReference>
<organism evidence="5 6">
    <name type="scientific">Penaeus vannamei</name>
    <name type="common">Whiteleg shrimp</name>
    <name type="synonym">Litopenaeus vannamei</name>
    <dbReference type="NCBI Taxonomy" id="6689"/>
    <lineage>
        <taxon>Eukaryota</taxon>
        <taxon>Metazoa</taxon>
        <taxon>Ecdysozoa</taxon>
        <taxon>Arthropoda</taxon>
        <taxon>Crustacea</taxon>
        <taxon>Multicrustacea</taxon>
        <taxon>Malacostraca</taxon>
        <taxon>Eumalacostraca</taxon>
        <taxon>Eucarida</taxon>
        <taxon>Decapoda</taxon>
        <taxon>Dendrobranchiata</taxon>
        <taxon>Penaeoidea</taxon>
        <taxon>Penaeidae</taxon>
        <taxon>Penaeus</taxon>
    </lineage>
</organism>
<keyword evidence="1" id="KW-0813">Transport</keyword>
<dbReference type="PANTHER" id="PTHR10117:SF80">
    <property type="entry name" value="TRANSIENT-RECEPTOR-POTENTIAL-LIKE PROTEIN"/>
    <property type="match status" value="1"/>
</dbReference>
<dbReference type="InterPro" id="IPR002153">
    <property type="entry name" value="TRPC_channel"/>
</dbReference>
<gene>
    <name evidence="5" type="ORF">C7M84_021942</name>
</gene>
<dbReference type="GO" id="GO:0005886">
    <property type="term" value="C:plasma membrane"/>
    <property type="evidence" value="ECO:0007669"/>
    <property type="project" value="TreeGrafter"/>
</dbReference>
<dbReference type="PANTHER" id="PTHR10117">
    <property type="entry name" value="TRANSIENT RECEPTOR POTENTIAL CHANNEL"/>
    <property type="match status" value="1"/>
</dbReference>
<name>A0A3R7QNK9_PENVA</name>
<protein>
    <submittedName>
        <fullName evidence="5">Transient-receptor-hypothetical-like protein</fullName>
    </submittedName>
</protein>
<evidence type="ECO:0000256" key="4">
    <source>
        <dbReference type="SAM" id="MobiDB-lite"/>
    </source>
</evidence>
<dbReference type="SUPFAM" id="SSF48403">
    <property type="entry name" value="Ankyrin repeat"/>
    <property type="match status" value="1"/>
</dbReference>
<dbReference type="Pfam" id="PF12796">
    <property type="entry name" value="Ank_2"/>
    <property type="match status" value="1"/>
</dbReference>
<keyword evidence="2" id="KW-0406">Ion transport</keyword>
<evidence type="ECO:0000313" key="6">
    <source>
        <dbReference type="Proteomes" id="UP000283509"/>
    </source>
</evidence>
<sequence>MTPYSPILIHNVEQNRFPSFSHDSQNTQRSSEYKHAEAVICTGSNASRTGSDALCSGSRNQTGSDPPSRPALEEDRKPRWLAYSLIILMATPWTRRSGCSWRRPKRGDKHTMMRCLSPPSPVNVNCTDILGRSAIQIAVDNENVEIVELLLLQETVKIGDALLYAITEGVYKIVEMLINHPSITPEMLANDWVRVRAGGEESSDFDPNISPIILAAHCNQFEILQLFLAHSDLGPSRPGRGPPPPSPSPPPHASIFQLHVLTQPFTEERDYDLYDRRP</sequence>
<evidence type="ECO:0000313" key="5">
    <source>
        <dbReference type="EMBL" id="ROT84855.1"/>
    </source>
</evidence>
<dbReference type="InterPro" id="IPR002110">
    <property type="entry name" value="Ankyrin_rpt"/>
</dbReference>
<dbReference type="EMBL" id="QCYY01000485">
    <property type="protein sequence ID" value="ROT84855.1"/>
    <property type="molecule type" value="Genomic_DNA"/>
</dbReference>
<reference evidence="5 6" key="2">
    <citation type="submission" date="2019-01" db="EMBL/GenBank/DDBJ databases">
        <title>The decoding of complex shrimp genome reveals the adaptation for benthos swimmer, frequently molting mechanism and breeding impact on genome.</title>
        <authorList>
            <person name="Sun Y."/>
            <person name="Gao Y."/>
            <person name="Yu Y."/>
        </authorList>
    </citation>
    <scope>NUCLEOTIDE SEQUENCE [LARGE SCALE GENOMIC DNA]</scope>
    <source>
        <tissue evidence="5">Muscle</tissue>
    </source>
</reference>
<keyword evidence="5" id="KW-0675">Receptor</keyword>
<dbReference type="GO" id="GO:0070679">
    <property type="term" value="F:inositol 1,4,5 trisphosphate binding"/>
    <property type="evidence" value="ECO:0007669"/>
    <property type="project" value="TreeGrafter"/>
</dbReference>
<feature type="compositionally biased region" description="Pro residues" evidence="4">
    <location>
        <begin position="240"/>
        <end position="252"/>
    </location>
</feature>
<dbReference type="Gene3D" id="1.25.40.20">
    <property type="entry name" value="Ankyrin repeat-containing domain"/>
    <property type="match status" value="1"/>
</dbReference>